<name>A0AA41S4R6_PAPNU</name>
<comment type="caution">
    <text evidence="1">The sequence shown here is derived from an EMBL/GenBank/DDBJ whole genome shotgun (WGS) entry which is preliminary data.</text>
</comment>
<dbReference type="InterPro" id="IPR018607">
    <property type="entry name" value="Ctf8"/>
</dbReference>
<evidence type="ECO:0008006" key="3">
    <source>
        <dbReference type="Google" id="ProtNLM"/>
    </source>
</evidence>
<proteinExistence type="predicted"/>
<gene>
    <name evidence="1" type="ORF">MKW94_020717</name>
</gene>
<dbReference type="PANTHER" id="PTHR47475:SF2">
    <property type="entry name" value="CHROMOSOME TRANSMISSION FIDELITY PROTEIN 8"/>
    <property type="match status" value="1"/>
</dbReference>
<sequence>MKIELKCSCGDGNCPEWAIVELQGMIEVQPCFKDCIQNLEIGILCRTSSEENYTFTVGYHELSGTKMKLKKPYLVLKKKRTILDSVSDEEEDIGKPKSPKTETELEVIGIIRHRILFKTRPKPLISKPEVFVKEKKKTSTTAVPMVQ</sequence>
<dbReference type="GO" id="GO:0031390">
    <property type="term" value="C:Ctf18 RFC-like complex"/>
    <property type="evidence" value="ECO:0007669"/>
    <property type="project" value="InterPro"/>
</dbReference>
<dbReference type="Pfam" id="PF09696">
    <property type="entry name" value="Ctf8"/>
    <property type="match status" value="1"/>
</dbReference>
<keyword evidence="2" id="KW-1185">Reference proteome</keyword>
<dbReference type="AlphaFoldDB" id="A0AA41S4R6"/>
<evidence type="ECO:0000313" key="1">
    <source>
        <dbReference type="EMBL" id="MCL7027158.1"/>
    </source>
</evidence>
<dbReference type="EMBL" id="JAJJMA010065038">
    <property type="protein sequence ID" value="MCL7027158.1"/>
    <property type="molecule type" value="Genomic_DNA"/>
</dbReference>
<protein>
    <recommendedName>
        <fullName evidence="3">Chromosome transmission fidelity protein 8</fullName>
    </recommendedName>
</protein>
<dbReference type="PANTHER" id="PTHR47475">
    <property type="entry name" value="CHROMOSOME TRANSMISSION FIDELITY PROTEIN 8"/>
    <property type="match status" value="1"/>
</dbReference>
<accession>A0AA41S4R6</accession>
<evidence type="ECO:0000313" key="2">
    <source>
        <dbReference type="Proteomes" id="UP001177140"/>
    </source>
</evidence>
<dbReference type="Proteomes" id="UP001177140">
    <property type="component" value="Unassembled WGS sequence"/>
</dbReference>
<dbReference type="GO" id="GO:0007064">
    <property type="term" value="P:mitotic sister chromatid cohesion"/>
    <property type="evidence" value="ECO:0007669"/>
    <property type="project" value="InterPro"/>
</dbReference>
<organism evidence="1 2">
    <name type="scientific">Papaver nudicaule</name>
    <name type="common">Iceland poppy</name>
    <dbReference type="NCBI Taxonomy" id="74823"/>
    <lineage>
        <taxon>Eukaryota</taxon>
        <taxon>Viridiplantae</taxon>
        <taxon>Streptophyta</taxon>
        <taxon>Embryophyta</taxon>
        <taxon>Tracheophyta</taxon>
        <taxon>Spermatophyta</taxon>
        <taxon>Magnoliopsida</taxon>
        <taxon>Ranunculales</taxon>
        <taxon>Papaveraceae</taxon>
        <taxon>Papaveroideae</taxon>
        <taxon>Papaver</taxon>
    </lineage>
</organism>
<reference evidence="1" key="1">
    <citation type="submission" date="2022-03" db="EMBL/GenBank/DDBJ databases">
        <title>A functionally conserved STORR gene fusion in Papaver species that diverged 16.8 million years ago.</title>
        <authorList>
            <person name="Catania T."/>
        </authorList>
    </citation>
    <scope>NUCLEOTIDE SEQUENCE</scope>
    <source>
        <strain evidence="1">S-191538</strain>
    </source>
</reference>